<evidence type="ECO:0000256" key="7">
    <source>
        <dbReference type="SAM" id="Phobius"/>
    </source>
</evidence>
<comment type="caution">
    <text evidence="9">The sequence shown here is derived from an EMBL/GenBank/DDBJ whole genome shotgun (WGS) entry which is preliminary data.</text>
</comment>
<accession>A0A1E5L775</accession>
<evidence type="ECO:0000256" key="5">
    <source>
        <dbReference type="ARBA" id="ARBA00022989"/>
    </source>
</evidence>
<dbReference type="InterPro" id="IPR000620">
    <property type="entry name" value="EamA_dom"/>
</dbReference>
<dbReference type="Proteomes" id="UP000095255">
    <property type="component" value="Unassembled WGS sequence"/>
</dbReference>
<evidence type="ECO:0000256" key="4">
    <source>
        <dbReference type="ARBA" id="ARBA00022692"/>
    </source>
</evidence>
<dbReference type="RefSeq" id="WP_069701644.1">
    <property type="nucleotide sequence ID" value="NZ_MJAT01000010.1"/>
</dbReference>
<feature type="transmembrane region" description="Helical" evidence="7">
    <location>
        <begin position="29"/>
        <end position="51"/>
    </location>
</feature>
<feature type="domain" description="EamA" evidence="8">
    <location>
        <begin position="4"/>
        <end position="135"/>
    </location>
</feature>
<keyword evidence="4 7" id="KW-0812">Transmembrane</keyword>
<dbReference type="OrthoDB" id="9812547at2"/>
<keyword evidence="10" id="KW-1185">Reference proteome</keyword>
<protein>
    <recommendedName>
        <fullName evidence="8">EamA domain-containing protein</fullName>
    </recommendedName>
</protein>
<evidence type="ECO:0000256" key="2">
    <source>
        <dbReference type="ARBA" id="ARBA00007362"/>
    </source>
</evidence>
<dbReference type="STRING" id="1390249.BHU72_14930"/>
<reference evidence="9 10" key="1">
    <citation type="submission" date="2016-09" db="EMBL/GenBank/DDBJ databases">
        <title>Desulfuribacillus arsenicus sp. nov., an obligately anaerobic, dissimilatory arsenic- and antimonate-reducing bacterium isolated from anoxic sediments.</title>
        <authorList>
            <person name="Abin C.A."/>
            <person name="Hollibaugh J.T."/>
        </authorList>
    </citation>
    <scope>NUCLEOTIDE SEQUENCE [LARGE SCALE GENOMIC DNA]</scope>
    <source>
        <strain evidence="9 10">MLFW-2</strain>
    </source>
</reference>
<dbReference type="InterPro" id="IPR050638">
    <property type="entry name" value="AA-Vitamin_Transporters"/>
</dbReference>
<feature type="domain" description="EamA" evidence="8">
    <location>
        <begin position="149"/>
        <end position="286"/>
    </location>
</feature>
<comment type="similarity">
    <text evidence="2">Belongs to the EamA transporter family.</text>
</comment>
<evidence type="ECO:0000256" key="3">
    <source>
        <dbReference type="ARBA" id="ARBA00022475"/>
    </source>
</evidence>
<feature type="transmembrane region" description="Helical" evidence="7">
    <location>
        <begin position="63"/>
        <end position="84"/>
    </location>
</feature>
<dbReference type="PANTHER" id="PTHR32322">
    <property type="entry name" value="INNER MEMBRANE TRANSPORTER"/>
    <property type="match status" value="1"/>
</dbReference>
<dbReference type="InterPro" id="IPR037185">
    <property type="entry name" value="EmrE-like"/>
</dbReference>
<dbReference type="PANTHER" id="PTHR32322:SF18">
    <property type="entry name" value="S-ADENOSYLMETHIONINE_S-ADENOSYLHOMOCYSTEINE TRANSPORTER"/>
    <property type="match status" value="1"/>
</dbReference>
<feature type="transmembrane region" description="Helical" evidence="7">
    <location>
        <begin position="242"/>
        <end position="262"/>
    </location>
</feature>
<dbReference type="GO" id="GO:0005886">
    <property type="term" value="C:plasma membrane"/>
    <property type="evidence" value="ECO:0007669"/>
    <property type="project" value="UniProtKB-SubCell"/>
</dbReference>
<dbReference type="AlphaFoldDB" id="A0A1E5L775"/>
<name>A0A1E5L775_9FIRM</name>
<organism evidence="9 10">
    <name type="scientific">Desulfuribacillus stibiiarsenatis</name>
    <dbReference type="NCBI Taxonomy" id="1390249"/>
    <lineage>
        <taxon>Bacteria</taxon>
        <taxon>Bacillati</taxon>
        <taxon>Bacillota</taxon>
        <taxon>Desulfuribacillia</taxon>
        <taxon>Desulfuribacillales</taxon>
        <taxon>Desulfuribacillaceae</taxon>
        <taxon>Desulfuribacillus</taxon>
    </lineage>
</organism>
<dbReference type="SUPFAM" id="SSF103481">
    <property type="entry name" value="Multidrug resistance efflux transporter EmrE"/>
    <property type="match status" value="2"/>
</dbReference>
<evidence type="ECO:0000256" key="6">
    <source>
        <dbReference type="ARBA" id="ARBA00023136"/>
    </source>
</evidence>
<evidence type="ECO:0000313" key="9">
    <source>
        <dbReference type="EMBL" id="OEH85997.1"/>
    </source>
</evidence>
<dbReference type="Pfam" id="PF00892">
    <property type="entry name" value="EamA"/>
    <property type="match status" value="2"/>
</dbReference>
<keyword evidence="3" id="KW-1003">Cell membrane</keyword>
<feature type="transmembrane region" description="Helical" evidence="7">
    <location>
        <begin position="268"/>
        <end position="290"/>
    </location>
</feature>
<evidence type="ECO:0000259" key="8">
    <source>
        <dbReference type="Pfam" id="PF00892"/>
    </source>
</evidence>
<keyword evidence="5 7" id="KW-1133">Transmembrane helix</keyword>
<sequence length="314" mass="34956">MVMFFYSIMCLIFGTTFLAIKIGLEAGLAPYFSAGIRFFIAGLLLIGFCYARGMKLPSTRSMYFNLLIIGFCLTTCTFATLYWAEQFIPSSLAALLSALSPMVVTVMLSYKTRTNLTIYQIVGLLLGFSGVLMITLPSISFSLGMLWLFACISVVVGQLFYSTGTVRSKEMLETDVSPFVLNGIQMMFGGIMLLILSLFTESPDFSVFANLNAWYSLVYLTVIGSLLGHSLYYWLIKKTNPVFPSTWLYVSPFIALIIDLTIRHEPILWYMILGGVAIIIGVIITNFVVLKSMIKEKMDAMRPGDVTLKADTHV</sequence>
<feature type="transmembrane region" description="Helical" evidence="7">
    <location>
        <begin position="117"/>
        <end position="139"/>
    </location>
</feature>
<feature type="transmembrane region" description="Helical" evidence="7">
    <location>
        <begin position="176"/>
        <end position="200"/>
    </location>
</feature>
<keyword evidence="6 7" id="KW-0472">Membrane</keyword>
<evidence type="ECO:0000313" key="10">
    <source>
        <dbReference type="Proteomes" id="UP000095255"/>
    </source>
</evidence>
<feature type="transmembrane region" description="Helical" evidence="7">
    <location>
        <begin position="212"/>
        <end position="235"/>
    </location>
</feature>
<feature type="transmembrane region" description="Helical" evidence="7">
    <location>
        <begin position="90"/>
        <end position="110"/>
    </location>
</feature>
<feature type="transmembrane region" description="Helical" evidence="7">
    <location>
        <begin position="145"/>
        <end position="164"/>
    </location>
</feature>
<evidence type="ECO:0000256" key="1">
    <source>
        <dbReference type="ARBA" id="ARBA00004651"/>
    </source>
</evidence>
<proteinExistence type="inferred from homology"/>
<dbReference type="EMBL" id="MJAT01000010">
    <property type="protein sequence ID" value="OEH85997.1"/>
    <property type="molecule type" value="Genomic_DNA"/>
</dbReference>
<comment type="subcellular location">
    <subcellularLocation>
        <location evidence="1">Cell membrane</location>
        <topology evidence="1">Multi-pass membrane protein</topology>
    </subcellularLocation>
</comment>
<gene>
    <name evidence="9" type="ORF">BHU72_14930</name>
</gene>